<gene>
    <name evidence="1" type="ORF">DM02DRAFT_701323</name>
</gene>
<protein>
    <submittedName>
        <fullName evidence="1">Uncharacterized protein</fullName>
    </submittedName>
</protein>
<organism evidence="1 2">
    <name type="scientific">Periconia macrospinosa</name>
    <dbReference type="NCBI Taxonomy" id="97972"/>
    <lineage>
        <taxon>Eukaryota</taxon>
        <taxon>Fungi</taxon>
        <taxon>Dikarya</taxon>
        <taxon>Ascomycota</taxon>
        <taxon>Pezizomycotina</taxon>
        <taxon>Dothideomycetes</taxon>
        <taxon>Pleosporomycetidae</taxon>
        <taxon>Pleosporales</taxon>
        <taxon>Massarineae</taxon>
        <taxon>Periconiaceae</taxon>
        <taxon>Periconia</taxon>
    </lineage>
</organism>
<dbReference type="AlphaFoldDB" id="A0A2V1D2E6"/>
<evidence type="ECO:0000313" key="2">
    <source>
        <dbReference type="Proteomes" id="UP000244855"/>
    </source>
</evidence>
<accession>A0A2V1D2E6</accession>
<name>A0A2V1D2E6_9PLEO</name>
<keyword evidence="2" id="KW-1185">Reference proteome</keyword>
<reference evidence="1 2" key="1">
    <citation type="journal article" date="2018" name="Sci. Rep.">
        <title>Comparative genomics provides insights into the lifestyle and reveals functional heterogeneity of dark septate endophytic fungi.</title>
        <authorList>
            <person name="Knapp D.G."/>
            <person name="Nemeth J.B."/>
            <person name="Barry K."/>
            <person name="Hainaut M."/>
            <person name="Henrissat B."/>
            <person name="Johnson J."/>
            <person name="Kuo A."/>
            <person name="Lim J.H.P."/>
            <person name="Lipzen A."/>
            <person name="Nolan M."/>
            <person name="Ohm R.A."/>
            <person name="Tamas L."/>
            <person name="Grigoriev I.V."/>
            <person name="Spatafora J.W."/>
            <person name="Nagy L.G."/>
            <person name="Kovacs G.M."/>
        </authorList>
    </citation>
    <scope>NUCLEOTIDE SEQUENCE [LARGE SCALE GENOMIC DNA]</scope>
    <source>
        <strain evidence="1 2">DSE2036</strain>
    </source>
</reference>
<dbReference type="InterPro" id="IPR024368">
    <property type="entry name" value="Ecl1/2/3"/>
</dbReference>
<proteinExistence type="predicted"/>
<evidence type="ECO:0000313" key="1">
    <source>
        <dbReference type="EMBL" id="PVH92165.1"/>
    </source>
</evidence>
<dbReference type="EMBL" id="KZ805712">
    <property type="protein sequence ID" value="PVH92165.1"/>
    <property type="molecule type" value="Genomic_DNA"/>
</dbReference>
<dbReference type="OrthoDB" id="3599883at2759"/>
<dbReference type="Proteomes" id="UP000244855">
    <property type="component" value="Unassembled WGS sequence"/>
</dbReference>
<sequence length="168" mass="19303">MATRPPLKPSKYSRRLLKVREEISKVKSRSGFNKSRIGSTRADERAPERWDATVTIFLSFCTVCEKQIVIPSDSILYCSERCRSQDVAKQPRCLTDYCLPTQPLALYPRIRSTTLFLSDYPLRFNLDASFSPLSECTRTTISLGNTTREYWGIIRVSPREGLFHVCQL</sequence>
<dbReference type="Pfam" id="PF12855">
    <property type="entry name" value="Ecl1"/>
    <property type="match status" value="1"/>
</dbReference>